<dbReference type="EMBL" id="BNJQ01000007">
    <property type="protein sequence ID" value="GHP04368.1"/>
    <property type="molecule type" value="Genomic_DNA"/>
</dbReference>
<keyword evidence="1" id="KW-0479">Metal-binding</keyword>
<keyword evidence="1" id="KW-0862">Zinc</keyword>
<dbReference type="InterPro" id="IPR039646">
    <property type="entry name" value="ZNHIT2"/>
</dbReference>
<organism evidence="4 5">
    <name type="scientific">Pycnococcus provasolii</name>
    <dbReference type="NCBI Taxonomy" id="41880"/>
    <lineage>
        <taxon>Eukaryota</taxon>
        <taxon>Viridiplantae</taxon>
        <taxon>Chlorophyta</taxon>
        <taxon>Pseudoscourfieldiophyceae</taxon>
        <taxon>Pseudoscourfieldiales</taxon>
        <taxon>Pycnococcaceae</taxon>
        <taxon>Pycnococcus</taxon>
    </lineage>
</organism>
<feature type="domain" description="HIT-type" evidence="3">
    <location>
        <begin position="13"/>
        <end position="46"/>
    </location>
</feature>
<name>A0A830HCA7_9CHLO</name>
<dbReference type="SUPFAM" id="SSF144232">
    <property type="entry name" value="HIT/MYND zinc finger-like"/>
    <property type="match status" value="1"/>
</dbReference>
<dbReference type="GO" id="GO:0008270">
    <property type="term" value="F:zinc ion binding"/>
    <property type="evidence" value="ECO:0007669"/>
    <property type="project" value="UniProtKB-UniRule"/>
</dbReference>
<dbReference type="AlphaFoldDB" id="A0A830HCA7"/>
<dbReference type="Gene3D" id="3.30.60.190">
    <property type="match status" value="1"/>
</dbReference>
<sequence length="376" mass="39761">MADSFPVTSLELCAACSTSAPKYTCPACERQTCSLACYRAHNQGKCYLQHTTSHAQQQADALAAQVTTESERDAFRQLLGRHVRQHNDVGGVHSEDGSSSEDDDVAPGDDNELETIIKSVHQSGVHVARPWWARPSARADCSVGARGGALVVDVDGFTSPQSDDADNIDTYASVPPAPPVPPAPVAQLSNGGITPHPSVRHQVTVVTYAYCVAYEAVGGAIAELAHDVVDILWAVCEAVEGKSASGSPSLVVRSASAAWEHCLCIGANARVSPVATNDDAQRRSFAILVAQHGALAILAIGRGALLRMLNHANDACSAVLATHGDSMNSVPLRRARRRRANALHRRIAFLSSVVAHAVDVDAWHAEAEQALISVLL</sequence>
<dbReference type="PROSITE" id="PS51083">
    <property type="entry name" value="ZF_HIT"/>
    <property type="match status" value="1"/>
</dbReference>
<keyword evidence="1" id="KW-0863">Zinc-finger</keyword>
<evidence type="ECO:0000313" key="5">
    <source>
        <dbReference type="Proteomes" id="UP000660262"/>
    </source>
</evidence>
<reference evidence="4" key="1">
    <citation type="submission" date="2020-10" db="EMBL/GenBank/DDBJ databases">
        <title>Unveiling of a novel bifunctional photoreceptor, Dualchrome1, isolated from a cosmopolitan green alga.</title>
        <authorList>
            <person name="Suzuki S."/>
            <person name="Kawachi M."/>
        </authorList>
    </citation>
    <scope>NUCLEOTIDE SEQUENCE</scope>
    <source>
        <strain evidence="4">NIES 2893</strain>
    </source>
</reference>
<evidence type="ECO:0000313" key="4">
    <source>
        <dbReference type="EMBL" id="GHP04368.1"/>
    </source>
</evidence>
<accession>A0A830HCA7</accession>
<dbReference type="InterPro" id="IPR007529">
    <property type="entry name" value="Znf_HIT"/>
</dbReference>
<feature type="compositionally biased region" description="Acidic residues" evidence="2">
    <location>
        <begin position="98"/>
        <end position="110"/>
    </location>
</feature>
<keyword evidence="5" id="KW-1185">Reference proteome</keyword>
<evidence type="ECO:0000256" key="2">
    <source>
        <dbReference type="SAM" id="MobiDB-lite"/>
    </source>
</evidence>
<comment type="caution">
    <text evidence="4">The sequence shown here is derived from an EMBL/GenBank/DDBJ whole genome shotgun (WGS) entry which is preliminary data.</text>
</comment>
<dbReference type="Proteomes" id="UP000660262">
    <property type="component" value="Unassembled WGS sequence"/>
</dbReference>
<feature type="region of interest" description="Disordered" evidence="2">
    <location>
        <begin position="171"/>
        <end position="193"/>
    </location>
</feature>
<dbReference type="OrthoDB" id="272357at2759"/>
<feature type="compositionally biased region" description="Pro residues" evidence="2">
    <location>
        <begin position="175"/>
        <end position="184"/>
    </location>
</feature>
<gene>
    <name evidence="4" type="ORF">PPROV_000312200</name>
</gene>
<dbReference type="Pfam" id="PF04438">
    <property type="entry name" value="zf-HIT"/>
    <property type="match status" value="1"/>
</dbReference>
<evidence type="ECO:0000256" key="1">
    <source>
        <dbReference type="PROSITE-ProRule" id="PRU00453"/>
    </source>
</evidence>
<dbReference type="CDD" id="cd23023">
    <property type="entry name" value="zf-HIT_BCD1"/>
    <property type="match status" value="1"/>
</dbReference>
<protein>
    <recommendedName>
        <fullName evidence="3">HIT-type domain-containing protein</fullName>
    </recommendedName>
</protein>
<dbReference type="PANTHER" id="PTHR15555:SF0">
    <property type="entry name" value="ZINC FINGER HIT DOMAIN-CONTAINING PROTEIN 2"/>
    <property type="match status" value="1"/>
</dbReference>
<dbReference type="PANTHER" id="PTHR15555">
    <property type="entry name" value="ZINC FINGER HIT DOMAIN CONTAINING PROTEIN 2 PROTEIN FON -RELATED"/>
    <property type="match status" value="1"/>
</dbReference>
<feature type="region of interest" description="Disordered" evidence="2">
    <location>
        <begin position="85"/>
        <end position="110"/>
    </location>
</feature>
<proteinExistence type="predicted"/>
<evidence type="ECO:0000259" key="3">
    <source>
        <dbReference type="PROSITE" id="PS51083"/>
    </source>
</evidence>